<feature type="compositionally biased region" description="Pro residues" evidence="2">
    <location>
        <begin position="274"/>
        <end position="284"/>
    </location>
</feature>
<proteinExistence type="predicted"/>
<feature type="region of interest" description="Disordered" evidence="2">
    <location>
        <begin position="225"/>
        <end position="288"/>
    </location>
</feature>
<evidence type="ECO:0000313" key="3">
    <source>
        <dbReference type="EMBL" id="KAJ7764550.1"/>
    </source>
</evidence>
<dbReference type="Proteomes" id="UP001215280">
    <property type="component" value="Unassembled WGS sequence"/>
</dbReference>
<dbReference type="InterPro" id="IPR038765">
    <property type="entry name" value="Papain-like_cys_pep_sf"/>
</dbReference>
<dbReference type="EMBL" id="JARJLG010000037">
    <property type="protein sequence ID" value="KAJ7764550.1"/>
    <property type="molecule type" value="Genomic_DNA"/>
</dbReference>
<comment type="caution">
    <text evidence="3">The sequence shown here is derived from an EMBL/GenBank/DDBJ whole genome shotgun (WGS) entry which is preliminary data.</text>
</comment>
<feature type="compositionally biased region" description="Acidic residues" evidence="2">
    <location>
        <begin position="42"/>
        <end position="54"/>
    </location>
</feature>
<evidence type="ECO:0000256" key="1">
    <source>
        <dbReference type="SAM" id="Coils"/>
    </source>
</evidence>
<accession>A0AAD7NKS8</accession>
<evidence type="ECO:0008006" key="5">
    <source>
        <dbReference type="Google" id="ProtNLM"/>
    </source>
</evidence>
<protein>
    <recommendedName>
        <fullName evidence="5">Ubiquitin-like protease family profile domain-containing protein</fullName>
    </recommendedName>
</protein>
<feature type="region of interest" description="Disordered" evidence="2">
    <location>
        <begin position="1"/>
        <end position="77"/>
    </location>
</feature>
<feature type="compositionally biased region" description="Polar residues" evidence="2">
    <location>
        <begin position="228"/>
        <end position="244"/>
    </location>
</feature>
<gene>
    <name evidence="3" type="ORF">DFH07DRAFT_770409</name>
</gene>
<dbReference type="Gene3D" id="3.40.395.10">
    <property type="entry name" value="Adenoviral Proteinase, Chain A"/>
    <property type="match status" value="1"/>
</dbReference>
<keyword evidence="1" id="KW-0175">Coiled coil</keyword>
<feature type="compositionally biased region" description="Pro residues" evidence="2">
    <location>
        <begin position="61"/>
        <end position="70"/>
    </location>
</feature>
<feature type="compositionally biased region" description="Low complexity" evidence="2">
    <location>
        <begin position="245"/>
        <end position="256"/>
    </location>
</feature>
<dbReference type="SUPFAM" id="SSF54001">
    <property type="entry name" value="Cysteine proteinases"/>
    <property type="match status" value="1"/>
</dbReference>
<evidence type="ECO:0000313" key="4">
    <source>
        <dbReference type="Proteomes" id="UP001215280"/>
    </source>
</evidence>
<dbReference type="PANTHER" id="PTHR33096">
    <property type="entry name" value="CXC2 DOMAIN-CONTAINING PROTEIN"/>
    <property type="match status" value="1"/>
</dbReference>
<dbReference type="Pfam" id="PF18758">
    <property type="entry name" value="KDZ"/>
    <property type="match status" value="1"/>
</dbReference>
<sequence>MAVHGLGREQRAAAARQRLNTLLGREPVPSTQHTAPTAPVDEASDPDMEMADWVDTEHPPEPPSRPSPPPRPRERTGNAAQRLNNAWNSLLPALQGPWLQFYERTHGRQRDIIPDIQHVTVSTCRCKPVPVLLVEHGVFPASPTKTRTGVAIDVLDLYRALFERSCNAITALAAVLHTIYECRGFKVLSGQKVSDPFRDLLIQVVQWTSNLRDRVEKEVAVALAQADSEATNEASESTGEASNLSSATPSETSATSDNAEPPAQDVPPDAQGPSAPPPGPPPLKPGHADRILRERCPVCFNLNEWGRPLNEGGDVQFGGDGCFSYRHLRKAGDGPISYDPNFFIPQHKVEAVAEKNQSCEETSFRQRQTSRAARGIFLCNVTTPGEQQCFIVAMLEEVFSLLPPSATVLQAYDVGCVTDHSLNLFPIFPPTIHERITFIINGMHTYGHQWVCQLVYSPRFRPGVGLADHEGVERFWSRIRKLIPLTRGQWNSRRLWMIDQYAGFVSKEGRAGLGDWIHRQQRKSVTLKHRTAIRTLQECGVPVRDLRSEWAAQKAAQISLRAHAPARLRRELDKVLLLQNQIDSVEKAIDETKRTLTGSQASPHSLAVLRGLERTHERLGREAEELYASLNIEKTFPELRDLPLPFAQTLLVMRDLKMNIWKCAIGSFFEWKSLDRAVSGRREALGTKLHQSTRKAISKRQPSLLKAIKKFNAGCETLEQLRPPQCNIPLPSPLSTQLNGLRNDPGLHEDIWITPSEGPIPRWLNDEDVRDGIRSLHLADRCAEEVVRLNLERDNLRRWLVEEQRVVTRAIEMTPDSPLTFLLRRRQEELLDLERSWAPSLRFQDVDSHFVTESVTLATTFGASAAAFATSVAPSMTPSATSVVSAATPAGIPSTSSFSPIPIPRSTHLPHVVGAGLGRVPVVVEVDDFFEDAEEDEGTNGHELDPGTISDEDQANLIEEVLHESDEEDETETSTVDAFTYCLDVRWKYTPFNDIDTSFISELRTRNASLIIITGDFPHFISRTAANLGPLRISPEDWKPFQSPTGRLNGIGLNGVAASLHSLYSEHYSPTNGSATQCAVFSTYDLPCDVMLLITRLIVLSNRNRHPLHVSTDDLSERWVARPLFTAGRPRQTNGYDCGLWVLCMMATIMRGHQDVRVSEADMPWVRGVLRDHIETRPIS</sequence>
<keyword evidence="4" id="KW-1185">Reference proteome</keyword>
<dbReference type="InterPro" id="IPR040521">
    <property type="entry name" value="KDZ"/>
</dbReference>
<feature type="compositionally biased region" description="Basic and acidic residues" evidence="2">
    <location>
        <begin position="1"/>
        <end position="11"/>
    </location>
</feature>
<dbReference type="AlphaFoldDB" id="A0AAD7NKS8"/>
<name>A0AAD7NKS8_9AGAR</name>
<organism evidence="3 4">
    <name type="scientific">Mycena maculata</name>
    <dbReference type="NCBI Taxonomy" id="230809"/>
    <lineage>
        <taxon>Eukaryota</taxon>
        <taxon>Fungi</taxon>
        <taxon>Dikarya</taxon>
        <taxon>Basidiomycota</taxon>
        <taxon>Agaricomycotina</taxon>
        <taxon>Agaricomycetes</taxon>
        <taxon>Agaricomycetidae</taxon>
        <taxon>Agaricales</taxon>
        <taxon>Marasmiineae</taxon>
        <taxon>Mycenaceae</taxon>
        <taxon>Mycena</taxon>
    </lineage>
</organism>
<dbReference type="PANTHER" id="PTHR33096:SF1">
    <property type="entry name" value="CXC1-LIKE CYSTEINE CLUSTER ASSOCIATED WITH KDZ TRANSPOSASES DOMAIN-CONTAINING PROTEIN"/>
    <property type="match status" value="1"/>
</dbReference>
<feature type="coiled-coil region" evidence="1">
    <location>
        <begin position="568"/>
        <end position="629"/>
    </location>
</feature>
<evidence type="ECO:0000256" key="2">
    <source>
        <dbReference type="SAM" id="MobiDB-lite"/>
    </source>
</evidence>
<reference evidence="3" key="1">
    <citation type="submission" date="2023-03" db="EMBL/GenBank/DDBJ databases">
        <title>Massive genome expansion in bonnet fungi (Mycena s.s.) driven by repeated elements and novel gene families across ecological guilds.</title>
        <authorList>
            <consortium name="Lawrence Berkeley National Laboratory"/>
            <person name="Harder C.B."/>
            <person name="Miyauchi S."/>
            <person name="Viragh M."/>
            <person name="Kuo A."/>
            <person name="Thoen E."/>
            <person name="Andreopoulos B."/>
            <person name="Lu D."/>
            <person name="Skrede I."/>
            <person name="Drula E."/>
            <person name="Henrissat B."/>
            <person name="Morin E."/>
            <person name="Kohler A."/>
            <person name="Barry K."/>
            <person name="LaButti K."/>
            <person name="Morin E."/>
            <person name="Salamov A."/>
            <person name="Lipzen A."/>
            <person name="Mereny Z."/>
            <person name="Hegedus B."/>
            <person name="Baldrian P."/>
            <person name="Stursova M."/>
            <person name="Weitz H."/>
            <person name="Taylor A."/>
            <person name="Grigoriev I.V."/>
            <person name="Nagy L.G."/>
            <person name="Martin F."/>
            <person name="Kauserud H."/>
        </authorList>
    </citation>
    <scope>NUCLEOTIDE SEQUENCE</scope>
    <source>
        <strain evidence="3">CBHHK188m</strain>
    </source>
</reference>